<keyword evidence="11 14" id="KW-0324">Glycolysis</keyword>
<dbReference type="InterPro" id="IPR018209">
    <property type="entry name" value="Pyrv_Knase_AS"/>
</dbReference>
<keyword evidence="12 17" id="KW-0670">Pyruvate</keyword>
<evidence type="ECO:0000256" key="10">
    <source>
        <dbReference type="ARBA" id="ARBA00022842"/>
    </source>
</evidence>
<dbReference type="Gene3D" id="3.20.20.60">
    <property type="entry name" value="Phosphoenolpyruvate-binding domains"/>
    <property type="match status" value="1"/>
</dbReference>
<evidence type="ECO:0000256" key="2">
    <source>
        <dbReference type="ARBA" id="ARBA00004997"/>
    </source>
</evidence>
<protein>
    <recommendedName>
        <fullName evidence="4 13">Pyruvate kinase</fullName>
        <ecNumber evidence="4 13">2.7.1.40</ecNumber>
    </recommendedName>
</protein>
<dbReference type="InterPro" id="IPR015795">
    <property type="entry name" value="Pyrv_Knase_C"/>
</dbReference>
<evidence type="ECO:0000256" key="9">
    <source>
        <dbReference type="ARBA" id="ARBA00022840"/>
    </source>
</evidence>
<feature type="domain" description="Pyruvate kinase C-terminal" evidence="16">
    <location>
        <begin position="362"/>
        <end position="475"/>
    </location>
</feature>
<dbReference type="InterPro" id="IPR015813">
    <property type="entry name" value="Pyrv/PenolPyrv_kinase-like_dom"/>
</dbReference>
<evidence type="ECO:0000256" key="8">
    <source>
        <dbReference type="ARBA" id="ARBA00022777"/>
    </source>
</evidence>
<dbReference type="SUPFAM" id="SSF52935">
    <property type="entry name" value="PK C-terminal domain-like"/>
    <property type="match status" value="1"/>
</dbReference>
<evidence type="ECO:0000256" key="7">
    <source>
        <dbReference type="ARBA" id="ARBA00022741"/>
    </source>
</evidence>
<organism evidence="17 18">
    <name type="scientific">Ktedonobacter robiniae</name>
    <dbReference type="NCBI Taxonomy" id="2778365"/>
    <lineage>
        <taxon>Bacteria</taxon>
        <taxon>Bacillati</taxon>
        <taxon>Chloroflexota</taxon>
        <taxon>Ktedonobacteria</taxon>
        <taxon>Ktedonobacterales</taxon>
        <taxon>Ktedonobacteraceae</taxon>
        <taxon>Ktedonobacter</taxon>
    </lineage>
</organism>
<evidence type="ECO:0000259" key="15">
    <source>
        <dbReference type="Pfam" id="PF00224"/>
    </source>
</evidence>
<dbReference type="NCBIfam" id="TIGR01064">
    <property type="entry name" value="pyruv_kin"/>
    <property type="match status" value="1"/>
</dbReference>
<dbReference type="Pfam" id="PF02887">
    <property type="entry name" value="PK_C"/>
    <property type="match status" value="1"/>
</dbReference>
<dbReference type="InterPro" id="IPR036918">
    <property type="entry name" value="Pyrv_Knase_C_sf"/>
</dbReference>
<dbReference type="NCBIfam" id="NF004978">
    <property type="entry name" value="PRK06354.1"/>
    <property type="match status" value="1"/>
</dbReference>
<dbReference type="InterPro" id="IPR040442">
    <property type="entry name" value="Pyrv_kinase-like_dom_sf"/>
</dbReference>
<dbReference type="NCBIfam" id="NF004491">
    <property type="entry name" value="PRK05826.1"/>
    <property type="match status" value="1"/>
</dbReference>
<dbReference type="PRINTS" id="PR01050">
    <property type="entry name" value="PYRUVTKNASE"/>
</dbReference>
<comment type="pathway">
    <text evidence="2 14">Carbohydrate degradation; glycolysis; pyruvate from D-glyceraldehyde 3-phosphate: step 5/5.</text>
</comment>
<evidence type="ECO:0000313" key="18">
    <source>
        <dbReference type="Proteomes" id="UP000654345"/>
    </source>
</evidence>
<evidence type="ECO:0000256" key="4">
    <source>
        <dbReference type="ARBA" id="ARBA00012142"/>
    </source>
</evidence>
<dbReference type="Proteomes" id="UP000654345">
    <property type="component" value="Unassembled WGS sequence"/>
</dbReference>
<dbReference type="InterPro" id="IPR015793">
    <property type="entry name" value="Pyrv_Knase_brl"/>
</dbReference>
<dbReference type="Gene3D" id="3.40.1380.20">
    <property type="entry name" value="Pyruvate kinase, C-terminal domain"/>
    <property type="match status" value="1"/>
</dbReference>
<evidence type="ECO:0000256" key="5">
    <source>
        <dbReference type="ARBA" id="ARBA00022679"/>
    </source>
</evidence>
<dbReference type="InterPro" id="IPR001697">
    <property type="entry name" value="Pyr_Knase"/>
</dbReference>
<comment type="catalytic activity">
    <reaction evidence="14">
        <text>pyruvate + ATP = phosphoenolpyruvate + ADP + H(+)</text>
        <dbReference type="Rhea" id="RHEA:18157"/>
        <dbReference type="ChEBI" id="CHEBI:15361"/>
        <dbReference type="ChEBI" id="CHEBI:15378"/>
        <dbReference type="ChEBI" id="CHEBI:30616"/>
        <dbReference type="ChEBI" id="CHEBI:58702"/>
        <dbReference type="ChEBI" id="CHEBI:456216"/>
        <dbReference type="EC" id="2.7.1.40"/>
    </reaction>
</comment>
<evidence type="ECO:0000256" key="6">
    <source>
        <dbReference type="ARBA" id="ARBA00022723"/>
    </source>
</evidence>
<evidence type="ECO:0000256" key="13">
    <source>
        <dbReference type="NCBIfam" id="TIGR01064"/>
    </source>
</evidence>
<comment type="caution">
    <text evidence="17">The sequence shown here is derived from an EMBL/GenBank/DDBJ whole genome shotgun (WGS) entry which is preliminary data.</text>
</comment>
<dbReference type="InterPro" id="IPR011037">
    <property type="entry name" value="Pyrv_Knase-like_insert_dom_sf"/>
</dbReference>
<dbReference type="RefSeq" id="WP_201377065.1">
    <property type="nucleotide sequence ID" value="NZ_BNJG01000009.1"/>
</dbReference>
<comment type="cofactor">
    <cofactor evidence="1">
        <name>K(+)</name>
        <dbReference type="ChEBI" id="CHEBI:29103"/>
    </cofactor>
</comment>
<dbReference type="EMBL" id="BNJG01000009">
    <property type="protein sequence ID" value="GHO61066.1"/>
    <property type="molecule type" value="Genomic_DNA"/>
</dbReference>
<dbReference type="PROSITE" id="PS00110">
    <property type="entry name" value="PYRUVATE_KINASE"/>
    <property type="match status" value="1"/>
</dbReference>
<keyword evidence="6" id="KW-0479">Metal-binding</keyword>
<keyword evidence="18" id="KW-1185">Reference proteome</keyword>
<proteinExistence type="inferred from homology"/>
<dbReference type="Pfam" id="PF00224">
    <property type="entry name" value="PK"/>
    <property type="match status" value="1"/>
</dbReference>
<dbReference type="GO" id="GO:0016301">
    <property type="term" value="F:kinase activity"/>
    <property type="evidence" value="ECO:0007669"/>
    <property type="project" value="UniProtKB-KW"/>
</dbReference>
<evidence type="ECO:0000256" key="1">
    <source>
        <dbReference type="ARBA" id="ARBA00001958"/>
    </source>
</evidence>
<keyword evidence="9" id="KW-0067">ATP-binding</keyword>
<reference evidence="17 18" key="1">
    <citation type="journal article" date="2021" name="Int. J. Syst. Evol. Microbiol.">
        <title>Reticulibacter mediterranei gen. nov., sp. nov., within the new family Reticulibacteraceae fam. nov., and Ktedonospora formicarum gen. nov., sp. nov., Ktedonobacter robiniae sp. nov., Dictyobacter formicarum sp. nov. and Dictyobacter arantiisoli sp. nov., belonging to the class Ktedonobacteria.</title>
        <authorList>
            <person name="Yabe S."/>
            <person name="Zheng Y."/>
            <person name="Wang C.M."/>
            <person name="Sakai Y."/>
            <person name="Abe K."/>
            <person name="Yokota A."/>
            <person name="Donadio S."/>
            <person name="Cavaletti L."/>
            <person name="Monciardini P."/>
        </authorList>
    </citation>
    <scope>NUCLEOTIDE SEQUENCE [LARGE SCALE GENOMIC DNA]</scope>
    <source>
        <strain evidence="17 18">SOSP1-30</strain>
    </source>
</reference>
<comment type="similarity">
    <text evidence="3 14">Belongs to the pyruvate kinase family.</text>
</comment>
<gene>
    <name evidence="17" type="ORF">KSB_95410</name>
</gene>
<accession>A0ABQ3V7W2</accession>
<evidence type="ECO:0000256" key="11">
    <source>
        <dbReference type="ARBA" id="ARBA00023152"/>
    </source>
</evidence>
<keyword evidence="8 14" id="KW-0418">Kinase</keyword>
<dbReference type="InterPro" id="IPR015806">
    <property type="entry name" value="Pyrv_Knase_insert_dom_sf"/>
</dbReference>
<keyword evidence="5 14" id="KW-0808">Transferase</keyword>
<keyword evidence="10 14" id="KW-0460">Magnesium</keyword>
<feature type="domain" description="Pyruvate kinase barrel" evidence="15">
    <location>
        <begin position="1"/>
        <end position="332"/>
    </location>
</feature>
<name>A0ABQ3V7W2_9CHLR</name>
<evidence type="ECO:0000256" key="12">
    <source>
        <dbReference type="ARBA" id="ARBA00023317"/>
    </source>
</evidence>
<dbReference type="Gene3D" id="2.40.33.10">
    <property type="entry name" value="PK beta-barrel domain-like"/>
    <property type="match status" value="1"/>
</dbReference>
<evidence type="ECO:0000259" key="16">
    <source>
        <dbReference type="Pfam" id="PF02887"/>
    </source>
</evidence>
<evidence type="ECO:0000313" key="17">
    <source>
        <dbReference type="EMBL" id="GHO61066.1"/>
    </source>
</evidence>
<dbReference type="EC" id="2.7.1.40" evidence="4 13"/>
<dbReference type="SUPFAM" id="SSF50800">
    <property type="entry name" value="PK beta-barrel domain-like"/>
    <property type="match status" value="1"/>
</dbReference>
<sequence>MRRTKIVCTIGPATRSEEQLERLMRAGMNVARLNFSHGTHEEHAKVVASIRAISSRLHRPIAILQDLQGPKIRIGTLQEHRPVMLVNGSTITLTTRPLEGTAELVSTTYKQLPEDVKVGDRILLDDGLLELRVLDHNETDVKCLVVHGGLLKEHKGINLPEVAVSVPSLSDKDRDDLRFGIEQGVDYVALSFVRKPEDIREAKEYIKQIQADLGVKERDCYVPIIAKLEKPEAIERLDEILQETDAVMVARGDLGVEMAPEKVPLIQKRIIAKCNELCLPVITATQMLESMINNPRPTRAEASDVANAILDGTDAVMLSAETASGSYPIEAVEMMVRIAVETENGYRASIQSTMQQRLTQEQAVSHAARALSEQTSVKAIVVFTRSGSSAHLISKDRPRTPIIAYTPSEHVYRRLALWWGVWPQNLPMEGTTERVIADVDCHLQEENLIARDEHIVIMGGMPVASRARTNFVKLHCVGEGPQER</sequence>
<evidence type="ECO:0000256" key="3">
    <source>
        <dbReference type="ARBA" id="ARBA00008663"/>
    </source>
</evidence>
<dbReference type="SUPFAM" id="SSF51621">
    <property type="entry name" value="Phosphoenolpyruvate/pyruvate domain"/>
    <property type="match status" value="1"/>
</dbReference>
<dbReference type="PANTHER" id="PTHR11817">
    <property type="entry name" value="PYRUVATE KINASE"/>
    <property type="match status" value="1"/>
</dbReference>
<keyword evidence="7" id="KW-0547">Nucleotide-binding</keyword>
<evidence type="ECO:0000256" key="14">
    <source>
        <dbReference type="RuleBase" id="RU000504"/>
    </source>
</evidence>